<dbReference type="RefSeq" id="WP_095502346.1">
    <property type="nucleotide sequence ID" value="NZ_WJXO01000001.1"/>
</dbReference>
<evidence type="ECO:0000313" key="2">
    <source>
        <dbReference type="Proteomes" id="UP000486297"/>
    </source>
</evidence>
<organism evidence="1 2">
    <name type="scientific">Neisseria brasiliensis</name>
    <dbReference type="NCBI Taxonomy" id="2666100"/>
    <lineage>
        <taxon>Bacteria</taxon>
        <taxon>Pseudomonadati</taxon>
        <taxon>Pseudomonadota</taxon>
        <taxon>Betaproteobacteria</taxon>
        <taxon>Neisseriales</taxon>
        <taxon>Neisseriaceae</taxon>
        <taxon>Neisseria</taxon>
    </lineage>
</organism>
<protein>
    <submittedName>
        <fullName evidence="1">Uncharacterized protein</fullName>
    </submittedName>
</protein>
<name>A0A7X2KX28_9NEIS</name>
<dbReference type="EMBL" id="WJXO01000001">
    <property type="protein sequence ID" value="MRN37216.1"/>
    <property type="molecule type" value="Genomic_DNA"/>
</dbReference>
<accession>A0A7X2KX28</accession>
<gene>
    <name evidence="1" type="ORF">GJU80_01510</name>
</gene>
<sequence length="219" mass="24421">MNDTDLNNRLAVFARQHKAALSVLSRLAAAEKDTRQRNYRYALLGNYLLRGIGAESLSDQMQNSERLLIQKRIVNQYNSLANLIEQAKNIDDLSSFNQWMSDHAKAIPDGLQFDELPDYIAGRREILAQLQSDFQTASNILATDKIMRDTAADFAKSIIPTTNLVEALETAKIESAEILPDLAAASGDIVVYGRAETNDQPISDTEREIHTQIKSAWAV</sequence>
<comment type="caution">
    <text evidence="1">The sequence shown here is derived from an EMBL/GenBank/DDBJ whole genome shotgun (WGS) entry which is preliminary data.</text>
</comment>
<reference evidence="1" key="1">
    <citation type="journal article" name="Emerg. Infect. Dis.">
        <title>Two cases of a newly characterized neisseria species.</title>
        <authorList>
            <person name="Mustapha M."/>
            <person name="Lemos A.P.S."/>
            <person name="Harrison L.H."/>
            <person name="Vantyne D."/>
            <person name="Sacchi C.T."/>
        </authorList>
    </citation>
    <scope>NUCLEOTIDE SEQUENCE</scope>
    <source>
        <strain evidence="1">N.95.16</strain>
    </source>
</reference>
<keyword evidence="2" id="KW-1185">Reference proteome</keyword>
<evidence type="ECO:0000313" key="1">
    <source>
        <dbReference type="EMBL" id="MRN37216.1"/>
    </source>
</evidence>
<dbReference type="Proteomes" id="UP000486297">
    <property type="component" value="Unassembled WGS sequence"/>
</dbReference>
<proteinExistence type="predicted"/>
<dbReference type="AlphaFoldDB" id="A0A7X2KX28"/>